<protein>
    <submittedName>
        <fullName evidence="1">Uncharacterized protein</fullName>
    </submittedName>
</protein>
<reference evidence="2" key="2">
    <citation type="submission" date="2015-01" db="EMBL/GenBank/DDBJ databases">
        <title>Evolutionary Origins and Diversification of the Mycorrhizal Mutualists.</title>
        <authorList>
            <consortium name="DOE Joint Genome Institute"/>
            <consortium name="Mycorrhizal Genomics Consortium"/>
            <person name="Kohler A."/>
            <person name="Kuo A."/>
            <person name="Nagy L.G."/>
            <person name="Floudas D."/>
            <person name="Copeland A."/>
            <person name="Barry K.W."/>
            <person name="Cichocki N."/>
            <person name="Veneault-Fourrey C."/>
            <person name="LaButti K."/>
            <person name="Lindquist E.A."/>
            <person name="Lipzen A."/>
            <person name="Lundell T."/>
            <person name="Morin E."/>
            <person name="Murat C."/>
            <person name="Riley R."/>
            <person name="Ohm R."/>
            <person name="Sun H."/>
            <person name="Tunlid A."/>
            <person name="Henrissat B."/>
            <person name="Grigoriev I.V."/>
            <person name="Hibbett D.S."/>
            <person name="Martin F."/>
        </authorList>
    </citation>
    <scope>NUCLEOTIDE SEQUENCE [LARGE SCALE GENOMIC DNA]</scope>
    <source>
        <strain evidence="2">Marx 270</strain>
    </source>
</reference>
<evidence type="ECO:0000313" key="1">
    <source>
        <dbReference type="EMBL" id="KIO05924.1"/>
    </source>
</evidence>
<name>A0A0C3PDQ6_PISTI</name>
<organism evidence="1 2">
    <name type="scientific">Pisolithus tinctorius Marx 270</name>
    <dbReference type="NCBI Taxonomy" id="870435"/>
    <lineage>
        <taxon>Eukaryota</taxon>
        <taxon>Fungi</taxon>
        <taxon>Dikarya</taxon>
        <taxon>Basidiomycota</taxon>
        <taxon>Agaricomycotina</taxon>
        <taxon>Agaricomycetes</taxon>
        <taxon>Agaricomycetidae</taxon>
        <taxon>Boletales</taxon>
        <taxon>Sclerodermatineae</taxon>
        <taxon>Pisolithaceae</taxon>
        <taxon>Pisolithus</taxon>
    </lineage>
</organism>
<gene>
    <name evidence="1" type="ORF">M404DRAFT_508608</name>
</gene>
<reference evidence="1 2" key="1">
    <citation type="submission" date="2014-04" db="EMBL/GenBank/DDBJ databases">
        <authorList>
            <consortium name="DOE Joint Genome Institute"/>
            <person name="Kuo A."/>
            <person name="Kohler A."/>
            <person name="Costa M.D."/>
            <person name="Nagy L.G."/>
            <person name="Floudas D."/>
            <person name="Copeland A."/>
            <person name="Barry K.W."/>
            <person name="Cichocki N."/>
            <person name="Veneault-Fourrey C."/>
            <person name="LaButti K."/>
            <person name="Lindquist E.A."/>
            <person name="Lipzen A."/>
            <person name="Lundell T."/>
            <person name="Morin E."/>
            <person name="Murat C."/>
            <person name="Sun H."/>
            <person name="Tunlid A."/>
            <person name="Henrissat B."/>
            <person name="Grigoriev I.V."/>
            <person name="Hibbett D.S."/>
            <person name="Martin F."/>
            <person name="Nordberg H.P."/>
            <person name="Cantor M.N."/>
            <person name="Hua S.X."/>
        </authorList>
    </citation>
    <scope>NUCLEOTIDE SEQUENCE [LARGE SCALE GENOMIC DNA]</scope>
    <source>
        <strain evidence="1 2">Marx 270</strain>
    </source>
</reference>
<evidence type="ECO:0000313" key="2">
    <source>
        <dbReference type="Proteomes" id="UP000054217"/>
    </source>
</evidence>
<proteinExistence type="predicted"/>
<keyword evidence="2" id="KW-1185">Reference proteome</keyword>
<dbReference type="AlphaFoldDB" id="A0A0C3PDQ6"/>
<sequence length="132" mass="14993">MGMLLSSRQQRTRRRDVNGCTCTFQWHCFASSSKDLETVKCEMKTVDNGIMNHRDIPSCSSVRTATNLYNGNCAKERLGRKTYLQRGRTHVGSNRCQTIRDAERHAIMDVASVSKRFTPSDYPGEFSEGTCF</sequence>
<dbReference type="EMBL" id="KN831965">
    <property type="protein sequence ID" value="KIO05924.1"/>
    <property type="molecule type" value="Genomic_DNA"/>
</dbReference>
<dbReference type="Proteomes" id="UP000054217">
    <property type="component" value="Unassembled WGS sequence"/>
</dbReference>
<dbReference type="HOGENOM" id="CLU_1917918_0_0_1"/>
<accession>A0A0C3PDQ6</accession>
<dbReference type="InParanoid" id="A0A0C3PDQ6"/>